<evidence type="ECO:0000313" key="1">
    <source>
        <dbReference type="EMBL" id="KAH3791859.1"/>
    </source>
</evidence>
<keyword evidence="2" id="KW-1185">Reference proteome</keyword>
<gene>
    <name evidence="1" type="ORF">DPMN_145350</name>
</gene>
<comment type="caution">
    <text evidence="1">The sequence shown here is derived from an EMBL/GenBank/DDBJ whole genome shotgun (WGS) entry which is preliminary data.</text>
</comment>
<evidence type="ECO:0000313" key="2">
    <source>
        <dbReference type="Proteomes" id="UP000828390"/>
    </source>
</evidence>
<reference evidence="1" key="2">
    <citation type="submission" date="2020-11" db="EMBL/GenBank/DDBJ databases">
        <authorList>
            <person name="McCartney M.A."/>
            <person name="Auch B."/>
            <person name="Kono T."/>
            <person name="Mallez S."/>
            <person name="Becker A."/>
            <person name="Gohl D.M."/>
            <person name="Silverstein K.A.T."/>
            <person name="Koren S."/>
            <person name="Bechman K.B."/>
            <person name="Herman A."/>
            <person name="Abrahante J.E."/>
            <person name="Garbe J."/>
        </authorList>
    </citation>
    <scope>NUCLEOTIDE SEQUENCE</scope>
    <source>
        <strain evidence="1">Duluth1</strain>
        <tissue evidence="1">Whole animal</tissue>
    </source>
</reference>
<sequence>LDTLINNIDRSVKSKDPAWFMSNKILTKKALYNDAYDKHLLSKQDPVSIKCNKAWPNGGRL</sequence>
<proteinExistence type="predicted"/>
<dbReference type="EMBL" id="JAIWYP010000007">
    <property type="protein sequence ID" value="KAH3791859.1"/>
    <property type="molecule type" value="Genomic_DNA"/>
</dbReference>
<name>A0A9D4F3T7_DREPO</name>
<accession>A0A9D4F3T7</accession>
<dbReference type="Proteomes" id="UP000828390">
    <property type="component" value="Unassembled WGS sequence"/>
</dbReference>
<feature type="non-terminal residue" evidence="1">
    <location>
        <position position="1"/>
    </location>
</feature>
<dbReference type="AlphaFoldDB" id="A0A9D4F3T7"/>
<organism evidence="1 2">
    <name type="scientific">Dreissena polymorpha</name>
    <name type="common">Zebra mussel</name>
    <name type="synonym">Mytilus polymorpha</name>
    <dbReference type="NCBI Taxonomy" id="45954"/>
    <lineage>
        <taxon>Eukaryota</taxon>
        <taxon>Metazoa</taxon>
        <taxon>Spiralia</taxon>
        <taxon>Lophotrochozoa</taxon>
        <taxon>Mollusca</taxon>
        <taxon>Bivalvia</taxon>
        <taxon>Autobranchia</taxon>
        <taxon>Heteroconchia</taxon>
        <taxon>Euheterodonta</taxon>
        <taxon>Imparidentia</taxon>
        <taxon>Neoheterodontei</taxon>
        <taxon>Myida</taxon>
        <taxon>Dreissenoidea</taxon>
        <taxon>Dreissenidae</taxon>
        <taxon>Dreissena</taxon>
    </lineage>
</organism>
<reference evidence="1" key="1">
    <citation type="journal article" date="2019" name="bioRxiv">
        <title>The Genome of the Zebra Mussel, Dreissena polymorpha: A Resource for Invasive Species Research.</title>
        <authorList>
            <person name="McCartney M.A."/>
            <person name="Auch B."/>
            <person name="Kono T."/>
            <person name="Mallez S."/>
            <person name="Zhang Y."/>
            <person name="Obille A."/>
            <person name="Becker A."/>
            <person name="Abrahante J.E."/>
            <person name="Garbe J."/>
            <person name="Badalamenti J.P."/>
            <person name="Herman A."/>
            <person name="Mangelson H."/>
            <person name="Liachko I."/>
            <person name="Sullivan S."/>
            <person name="Sone E.D."/>
            <person name="Koren S."/>
            <person name="Silverstein K.A.T."/>
            <person name="Beckman K.B."/>
            <person name="Gohl D.M."/>
        </authorList>
    </citation>
    <scope>NUCLEOTIDE SEQUENCE</scope>
    <source>
        <strain evidence="1">Duluth1</strain>
        <tissue evidence="1">Whole animal</tissue>
    </source>
</reference>
<protein>
    <submittedName>
        <fullName evidence="1">Uncharacterized protein</fullName>
    </submittedName>
</protein>